<reference evidence="2 3" key="1">
    <citation type="journal article" date="2019" name="Int. J. Syst. Evol. Microbiol.">
        <title>The Global Catalogue of Microorganisms (GCM) 10K type strain sequencing project: providing services to taxonomists for standard genome sequencing and annotation.</title>
        <authorList>
            <consortium name="The Broad Institute Genomics Platform"/>
            <consortium name="The Broad Institute Genome Sequencing Center for Infectious Disease"/>
            <person name="Wu L."/>
            <person name="Ma J."/>
        </authorList>
    </citation>
    <scope>NUCLEOTIDE SEQUENCE [LARGE SCALE GENOMIC DNA]</scope>
    <source>
        <strain evidence="2 3">JCM 6921</strain>
    </source>
</reference>
<dbReference type="EMBL" id="BAAATJ010000013">
    <property type="protein sequence ID" value="GAA2401642.1"/>
    <property type="molecule type" value="Genomic_DNA"/>
</dbReference>
<comment type="caution">
    <text evidence="2">The sequence shown here is derived from an EMBL/GenBank/DDBJ whole genome shotgun (WGS) entry which is preliminary data.</text>
</comment>
<evidence type="ECO:0000313" key="3">
    <source>
        <dbReference type="Proteomes" id="UP001500058"/>
    </source>
</evidence>
<gene>
    <name evidence="2" type="ORF">GCM10010420_30720</name>
</gene>
<evidence type="ECO:0008006" key="4">
    <source>
        <dbReference type="Google" id="ProtNLM"/>
    </source>
</evidence>
<organism evidence="2 3">
    <name type="scientific">Streptomyces glaucosporus</name>
    <dbReference type="NCBI Taxonomy" id="284044"/>
    <lineage>
        <taxon>Bacteria</taxon>
        <taxon>Bacillati</taxon>
        <taxon>Actinomycetota</taxon>
        <taxon>Actinomycetes</taxon>
        <taxon>Kitasatosporales</taxon>
        <taxon>Streptomycetaceae</taxon>
        <taxon>Streptomyces</taxon>
    </lineage>
</organism>
<dbReference type="Proteomes" id="UP001500058">
    <property type="component" value="Unassembled WGS sequence"/>
</dbReference>
<evidence type="ECO:0000313" key="2">
    <source>
        <dbReference type="EMBL" id="GAA2401642.1"/>
    </source>
</evidence>
<feature type="compositionally biased region" description="Basic and acidic residues" evidence="1">
    <location>
        <begin position="62"/>
        <end position="85"/>
    </location>
</feature>
<keyword evidence="3" id="KW-1185">Reference proteome</keyword>
<proteinExistence type="predicted"/>
<feature type="region of interest" description="Disordered" evidence="1">
    <location>
        <begin position="47"/>
        <end position="94"/>
    </location>
</feature>
<evidence type="ECO:0000256" key="1">
    <source>
        <dbReference type="SAM" id="MobiDB-lite"/>
    </source>
</evidence>
<accession>A0ABN3IDE9</accession>
<name>A0ABN3IDE9_9ACTN</name>
<sequence length="94" mass="10547">MCASVTAVGGRATGQHVPMALFTGRKTGRPGEWFYCIRHRKVEEGPECPAKDRLGPYPNRAEASRAMDTARERNVQWENDARWRDDDDAPEDAG</sequence>
<protein>
    <recommendedName>
        <fullName evidence="4">SPOR domain-containing protein</fullName>
    </recommendedName>
</protein>